<organism evidence="2">
    <name type="scientific">Accumulibacter regalis</name>
    <dbReference type="NCBI Taxonomy" id="522306"/>
    <lineage>
        <taxon>Bacteria</taxon>
        <taxon>Pseudomonadati</taxon>
        <taxon>Pseudomonadota</taxon>
        <taxon>Betaproteobacteria</taxon>
        <taxon>Candidatus Accumulibacter</taxon>
    </lineage>
</organism>
<proteinExistence type="predicted"/>
<reference evidence="2" key="2">
    <citation type="submission" date="2009-09" db="EMBL/GenBank/DDBJ databases">
        <title>Complete sequence of chromosome of Candidatus Accumulibacter phosphatis clade IIA str. UW-1.</title>
        <authorList>
            <consortium name="US DOE Joint Genome Institute"/>
            <person name="Martin H.G."/>
            <person name="Ivanova N."/>
            <person name="Kunin V."/>
            <person name="Warnecke F."/>
            <person name="Barry K."/>
            <person name="He S."/>
            <person name="Salamov A."/>
            <person name="Szeto E."/>
            <person name="Dalin E."/>
            <person name="Pangilinan J.L."/>
            <person name="Lapidus A."/>
            <person name="Lowry S."/>
            <person name="Kyrpides N.C."/>
            <person name="McMahon K.D."/>
            <person name="Hugenholtz P."/>
        </authorList>
    </citation>
    <scope>NUCLEOTIDE SEQUENCE [LARGE SCALE GENOMIC DNA]</scope>
    <source>
        <strain evidence="2">UW-1</strain>
    </source>
</reference>
<dbReference type="eggNOG" id="ENOG50336NQ">
    <property type="taxonomic scope" value="Bacteria"/>
</dbReference>
<dbReference type="KEGG" id="app:CAP2UW1_0441"/>
<evidence type="ECO:0000256" key="1">
    <source>
        <dbReference type="SAM" id="SignalP"/>
    </source>
</evidence>
<dbReference type="EMBL" id="CP001715">
    <property type="protein sequence ID" value="ACV33792.1"/>
    <property type="molecule type" value="Genomic_DNA"/>
</dbReference>
<sequence precursor="true">MQASPFLQVPARAAARLVVGVLLTSLASASLAVDASPAGRAALTAAPSSDPAASYRDVDLKKLVAGSRTEVPGQRVIFAPSPIKFRATLAALPAPQKADYLLAALAMMKISNPPKVSQRIGLDYGGDRALAAYIDDAIADRLANEAKPGQVLTFYAFHVYNHSRGPALLVTSFAD</sequence>
<dbReference type="HOGENOM" id="CLU_1529316_0_0_4"/>
<dbReference type="OrthoDB" id="9181898at2"/>
<evidence type="ECO:0000313" key="2">
    <source>
        <dbReference type="EMBL" id="ACV33792.1"/>
    </source>
</evidence>
<feature type="signal peptide" evidence="1">
    <location>
        <begin position="1"/>
        <end position="32"/>
    </location>
</feature>
<reference evidence="2" key="1">
    <citation type="submission" date="2009-08" db="EMBL/GenBank/DDBJ databases">
        <authorList>
            <consortium name="US DOE Joint Genome Institute"/>
            <person name="Lucas S."/>
            <person name="Copeland A."/>
            <person name="Lapidus A."/>
            <person name="Glavina del Rio T."/>
            <person name="Dalin E."/>
            <person name="Tice H."/>
            <person name="Bruce D."/>
            <person name="Barry K."/>
            <person name="Pitluck S."/>
            <person name="Lowry S."/>
            <person name="Larimer F."/>
            <person name="Land M."/>
            <person name="Hauser L."/>
            <person name="Kyrpides N."/>
            <person name="Ivanova N."/>
            <person name="McMahon K.D."/>
            <person name="Hugenholtz P."/>
        </authorList>
    </citation>
    <scope>NUCLEOTIDE SEQUENCE</scope>
    <source>
        <strain evidence="2">UW-1</strain>
    </source>
</reference>
<dbReference type="STRING" id="522306.CAP2UW1_0441"/>
<name>C7RKX0_ACCRE</name>
<keyword evidence="1" id="KW-0732">Signal</keyword>
<gene>
    <name evidence="2" type="ordered locus">CAP2UW1_0441</name>
</gene>
<protein>
    <submittedName>
        <fullName evidence="2">Uncharacterized protein</fullName>
    </submittedName>
</protein>
<feature type="chain" id="PRO_5002983634" evidence="1">
    <location>
        <begin position="33"/>
        <end position="175"/>
    </location>
</feature>
<dbReference type="AlphaFoldDB" id="C7RKX0"/>
<accession>C7RKX0</accession>